<organism evidence="10 11">
    <name type="scientific">Porites evermanni</name>
    <dbReference type="NCBI Taxonomy" id="104178"/>
    <lineage>
        <taxon>Eukaryota</taxon>
        <taxon>Metazoa</taxon>
        <taxon>Cnidaria</taxon>
        <taxon>Anthozoa</taxon>
        <taxon>Hexacorallia</taxon>
        <taxon>Scleractinia</taxon>
        <taxon>Fungiina</taxon>
        <taxon>Poritidae</taxon>
        <taxon>Porites</taxon>
    </lineage>
</organism>
<dbReference type="EMBL" id="CALNXI010001222">
    <property type="protein sequence ID" value="CAH3160762.1"/>
    <property type="molecule type" value="Genomic_DNA"/>
</dbReference>
<evidence type="ECO:0000259" key="8">
    <source>
        <dbReference type="PROSITE" id="PS50026"/>
    </source>
</evidence>
<keyword evidence="1 7" id="KW-0245">EGF-like domain</keyword>
<dbReference type="SMART" id="SM00473">
    <property type="entry name" value="PAN_AP"/>
    <property type="match status" value="1"/>
</dbReference>
<dbReference type="PROSITE" id="PS01186">
    <property type="entry name" value="EGF_2"/>
    <property type="match status" value="1"/>
</dbReference>
<reference evidence="10 11" key="1">
    <citation type="submission" date="2022-05" db="EMBL/GenBank/DDBJ databases">
        <authorList>
            <consortium name="Genoscope - CEA"/>
            <person name="William W."/>
        </authorList>
    </citation>
    <scope>NUCLEOTIDE SEQUENCE [LARGE SCALE GENOMIC DNA]</scope>
</reference>
<dbReference type="InterPro" id="IPR049883">
    <property type="entry name" value="NOTCH1_EGF-like"/>
</dbReference>
<evidence type="ECO:0000313" key="11">
    <source>
        <dbReference type="Proteomes" id="UP001159427"/>
    </source>
</evidence>
<keyword evidence="3" id="KW-0677">Repeat</keyword>
<gene>
    <name evidence="10" type="ORF">PEVE_00003705</name>
</gene>
<dbReference type="Pfam" id="PF00024">
    <property type="entry name" value="PAN_1"/>
    <property type="match status" value="1"/>
</dbReference>
<dbReference type="SMART" id="SM00181">
    <property type="entry name" value="EGF"/>
    <property type="match status" value="2"/>
</dbReference>
<dbReference type="PANTHER" id="PTHR24039">
    <property type="entry name" value="FIBRILLIN-RELATED"/>
    <property type="match status" value="1"/>
</dbReference>
<evidence type="ECO:0000256" key="7">
    <source>
        <dbReference type="PROSITE-ProRule" id="PRU00076"/>
    </source>
</evidence>
<evidence type="ECO:0000313" key="10">
    <source>
        <dbReference type="EMBL" id="CAH3160762.1"/>
    </source>
</evidence>
<evidence type="ECO:0000256" key="5">
    <source>
        <dbReference type="ARBA" id="ARBA00023157"/>
    </source>
</evidence>
<feature type="domain" description="EGF-like" evidence="8">
    <location>
        <begin position="134"/>
        <end position="175"/>
    </location>
</feature>
<keyword evidence="2" id="KW-0732">Signal</keyword>
<dbReference type="Pfam" id="PF07645">
    <property type="entry name" value="EGF_CA"/>
    <property type="match status" value="1"/>
</dbReference>
<sequence>MTSFCLIQGQFCSGDICRQIEFDHSFDGKRLKNHVIRTAEVQSERSCRTLCYMEPNCVSYNFNKVKRKCELNNSTSREGEGNMESNPGYIYCGAKNACANKPCKNKATCQTGFTGKGYHCLCPVGFEGDHCENDIDECAKNTHNCGPNAYCNNTKGGYNCTSCQPGYYGDGKNCEPGSPLLSYFVPCRSNESKAYPLILGDDILDIYCNMSTTETDACGVGGWTLAMKIDGNKTTFHYDNTFWSNKQTFNLDGGKTGFDDNETKLPTYWNTSFSKICLGMKIYDSQSKFIVINQQANSLYSLIADGQYRSTSLGRDTWKSLIGSEASLQDNCNKEGFNADSGSKHRDLSRVRIGILGNNENDCYNCDSRIGFGTGGKPDNNNACGNEASYGGDNNDKHIKAMGYILLQLLRGICLPSKYRGCGNLLCNHDDDDEGDDCDDDCNGNNNAKNYTSLHRRNKYKDTTHSAFGGEKYMYLLIDLRKCSYGALETRRELRPKCIPQLFLESLLETRQSAFGQSFPLSL</sequence>
<protein>
    <submittedName>
        <fullName evidence="10">Uncharacterized protein</fullName>
    </submittedName>
</protein>
<comment type="caution">
    <text evidence="10">The sequence shown here is derived from an EMBL/GenBank/DDBJ whole genome shotgun (WGS) entry which is preliminary data.</text>
</comment>
<evidence type="ECO:0000256" key="1">
    <source>
        <dbReference type="ARBA" id="ARBA00022536"/>
    </source>
</evidence>
<dbReference type="InterPro" id="IPR003609">
    <property type="entry name" value="Pan_app"/>
</dbReference>
<dbReference type="Proteomes" id="UP001159427">
    <property type="component" value="Unassembled WGS sequence"/>
</dbReference>
<dbReference type="SUPFAM" id="SSF57196">
    <property type="entry name" value="EGF/Laminin"/>
    <property type="match status" value="2"/>
</dbReference>
<feature type="domain" description="Apple" evidence="9">
    <location>
        <begin position="17"/>
        <end position="98"/>
    </location>
</feature>
<evidence type="ECO:0000256" key="3">
    <source>
        <dbReference type="ARBA" id="ARBA00022737"/>
    </source>
</evidence>
<dbReference type="PROSITE" id="PS50026">
    <property type="entry name" value="EGF_3"/>
    <property type="match status" value="2"/>
</dbReference>
<accession>A0ABN8QC26</accession>
<evidence type="ECO:0000259" key="9">
    <source>
        <dbReference type="PROSITE" id="PS50948"/>
    </source>
</evidence>
<dbReference type="PROSITE" id="PS50948">
    <property type="entry name" value="PAN"/>
    <property type="match status" value="1"/>
</dbReference>
<dbReference type="Gene3D" id="2.10.25.10">
    <property type="entry name" value="Laminin"/>
    <property type="match status" value="2"/>
</dbReference>
<dbReference type="Pfam" id="PF00008">
    <property type="entry name" value="EGF"/>
    <property type="match status" value="1"/>
</dbReference>
<keyword evidence="6" id="KW-0325">Glycoprotein</keyword>
<proteinExistence type="predicted"/>
<keyword evidence="11" id="KW-1185">Reference proteome</keyword>
<evidence type="ECO:0000256" key="2">
    <source>
        <dbReference type="ARBA" id="ARBA00022729"/>
    </source>
</evidence>
<dbReference type="Gene3D" id="3.50.4.10">
    <property type="entry name" value="Hepatocyte Growth Factor"/>
    <property type="match status" value="1"/>
</dbReference>
<evidence type="ECO:0000256" key="4">
    <source>
        <dbReference type="ARBA" id="ARBA00022837"/>
    </source>
</evidence>
<name>A0ABN8QC26_9CNID</name>
<comment type="caution">
    <text evidence="7">Lacks conserved residue(s) required for the propagation of feature annotation.</text>
</comment>
<feature type="disulfide bond" evidence="7">
    <location>
        <begin position="122"/>
        <end position="131"/>
    </location>
</feature>
<dbReference type="InterPro" id="IPR018097">
    <property type="entry name" value="EGF_Ca-bd_CS"/>
</dbReference>
<dbReference type="InterPro" id="IPR001881">
    <property type="entry name" value="EGF-like_Ca-bd_dom"/>
</dbReference>
<dbReference type="CDD" id="cd00054">
    <property type="entry name" value="EGF_CA"/>
    <property type="match status" value="2"/>
</dbReference>
<keyword evidence="5 7" id="KW-1015">Disulfide bond</keyword>
<dbReference type="SMART" id="SM00179">
    <property type="entry name" value="EGF_CA"/>
    <property type="match status" value="2"/>
</dbReference>
<dbReference type="PANTHER" id="PTHR24039:SF28">
    <property type="entry name" value="EGF-LIKE DOMAIN-CONTAINING PROTEIN"/>
    <property type="match status" value="1"/>
</dbReference>
<dbReference type="PROSITE" id="PS01187">
    <property type="entry name" value="EGF_CA"/>
    <property type="match status" value="1"/>
</dbReference>
<dbReference type="InterPro" id="IPR000742">
    <property type="entry name" value="EGF"/>
</dbReference>
<keyword evidence="4" id="KW-0106">Calcium</keyword>
<feature type="disulfide bond" evidence="7">
    <location>
        <begin position="103"/>
        <end position="120"/>
    </location>
</feature>
<feature type="domain" description="EGF-like" evidence="8">
    <location>
        <begin position="94"/>
        <end position="132"/>
    </location>
</feature>
<evidence type="ECO:0000256" key="6">
    <source>
        <dbReference type="ARBA" id="ARBA00023180"/>
    </source>
</evidence>
<dbReference type="PROSITE" id="PS00022">
    <property type="entry name" value="EGF_1"/>
    <property type="match status" value="1"/>
</dbReference>
<dbReference type="SUPFAM" id="SSF57414">
    <property type="entry name" value="Hairpin loop containing domain-like"/>
    <property type="match status" value="1"/>
</dbReference>